<feature type="transmembrane region" description="Helical" evidence="1">
    <location>
        <begin position="12"/>
        <end position="34"/>
    </location>
</feature>
<organism evidence="2 3">
    <name type="scientific">Candidatus Roizmanbacteria bacterium GW2011_GWC2_41_7</name>
    <dbReference type="NCBI Taxonomy" id="1618487"/>
    <lineage>
        <taxon>Bacteria</taxon>
        <taxon>Candidatus Roizmaniibacteriota</taxon>
    </lineage>
</organism>
<evidence type="ECO:0000313" key="2">
    <source>
        <dbReference type="EMBL" id="KKS22548.1"/>
    </source>
</evidence>
<comment type="caution">
    <text evidence="2">The sequence shown here is derived from an EMBL/GenBank/DDBJ whole genome shotgun (WGS) entry which is preliminary data.</text>
</comment>
<keyword evidence="1" id="KW-0812">Transmembrane</keyword>
<dbReference type="Proteomes" id="UP000034371">
    <property type="component" value="Unassembled WGS sequence"/>
</dbReference>
<name>A0A0G1AB83_9BACT</name>
<protein>
    <submittedName>
        <fullName evidence="2">Uncharacterized protein</fullName>
    </submittedName>
</protein>
<dbReference type="EMBL" id="LCBY01000015">
    <property type="protein sequence ID" value="KKS22548.1"/>
    <property type="molecule type" value="Genomic_DNA"/>
</dbReference>
<keyword evidence="1" id="KW-1133">Transmembrane helix</keyword>
<evidence type="ECO:0000256" key="1">
    <source>
        <dbReference type="SAM" id="Phobius"/>
    </source>
</evidence>
<keyword evidence="1" id="KW-0472">Membrane</keyword>
<sequence length="86" mass="9903">MTNRHMKNMNELIGKVLVAFIYAAVIYAVFFRGFEIVREYVKNQAVDGCIETASYTSVVGGEGGRNETVEPMRNWYEFCMQEKGYM</sequence>
<accession>A0A0G1AB83</accession>
<proteinExistence type="predicted"/>
<gene>
    <name evidence="2" type="ORF">UU78_C0015G0001</name>
</gene>
<dbReference type="AlphaFoldDB" id="A0A0G1AB83"/>
<reference evidence="2 3" key="1">
    <citation type="journal article" date="2015" name="Nature">
        <title>rRNA introns, odd ribosomes, and small enigmatic genomes across a large radiation of phyla.</title>
        <authorList>
            <person name="Brown C.T."/>
            <person name="Hug L.A."/>
            <person name="Thomas B.C."/>
            <person name="Sharon I."/>
            <person name="Castelle C.J."/>
            <person name="Singh A."/>
            <person name="Wilkins M.J."/>
            <person name="Williams K.H."/>
            <person name="Banfield J.F."/>
        </authorList>
    </citation>
    <scope>NUCLEOTIDE SEQUENCE [LARGE SCALE GENOMIC DNA]</scope>
</reference>
<evidence type="ECO:0000313" key="3">
    <source>
        <dbReference type="Proteomes" id="UP000034371"/>
    </source>
</evidence>